<feature type="domain" description="Endonuclease/exonuclease/phosphatase" evidence="1">
    <location>
        <begin position="191"/>
        <end position="399"/>
    </location>
</feature>
<dbReference type="EMBL" id="CACRXK020022652">
    <property type="protein sequence ID" value="CAB4037027.1"/>
    <property type="molecule type" value="Genomic_DNA"/>
</dbReference>
<feature type="non-terminal residue" evidence="2">
    <location>
        <position position="661"/>
    </location>
</feature>
<dbReference type="InterPro" id="IPR036691">
    <property type="entry name" value="Endo/exonu/phosph_ase_sf"/>
</dbReference>
<evidence type="ECO:0000259" key="1">
    <source>
        <dbReference type="Pfam" id="PF03372"/>
    </source>
</evidence>
<dbReference type="SUPFAM" id="SSF56219">
    <property type="entry name" value="DNase I-like"/>
    <property type="match status" value="2"/>
</dbReference>
<dbReference type="InterPro" id="IPR005135">
    <property type="entry name" value="Endo/exonuclease/phosphatase"/>
</dbReference>
<organism evidence="2 3">
    <name type="scientific">Paramuricea clavata</name>
    <name type="common">Red gorgonian</name>
    <name type="synonym">Violescent sea-whip</name>
    <dbReference type="NCBI Taxonomy" id="317549"/>
    <lineage>
        <taxon>Eukaryota</taxon>
        <taxon>Metazoa</taxon>
        <taxon>Cnidaria</taxon>
        <taxon>Anthozoa</taxon>
        <taxon>Octocorallia</taxon>
        <taxon>Malacalcyonacea</taxon>
        <taxon>Plexauridae</taxon>
        <taxon>Paramuricea</taxon>
    </lineage>
</organism>
<name>A0A7D9JVB6_PARCT</name>
<reference evidence="2" key="1">
    <citation type="submission" date="2020-04" db="EMBL/GenBank/DDBJ databases">
        <authorList>
            <person name="Alioto T."/>
            <person name="Alioto T."/>
            <person name="Gomez Garrido J."/>
        </authorList>
    </citation>
    <scope>NUCLEOTIDE SEQUENCE</scope>
    <source>
        <strain evidence="2">A484AB</strain>
    </source>
</reference>
<dbReference type="OrthoDB" id="10037236at2759"/>
<evidence type="ECO:0000313" key="3">
    <source>
        <dbReference type="Proteomes" id="UP001152795"/>
    </source>
</evidence>
<dbReference type="AlphaFoldDB" id="A0A7D9JVB6"/>
<evidence type="ECO:0000313" key="2">
    <source>
        <dbReference type="EMBL" id="CAB4037027.1"/>
    </source>
</evidence>
<sequence>MAAMYELPKRLIYFLVLLIVCVSFYPAKDGYVDKRSHPWNIGISVALNLTKIEIVDAPMRPTKTSIAKSAVPFDVKLVRSIKLVTQFAAVNVLIVCNDIDLNPGPANETLVCTACLKPIGKNQPRAECLRCKSVNHLKCLESSFDINRTCKQCFVGMNGNINNDNDDYCSQVTTEMNDIFRGSGVKIVHQNIRSLLPKIDELRLLISSVQSKIDLFTLSETWLTDDVADSEVSIEGYTFHRRDRGSKEKGGGLGIYVRNDLSVSRRFDLEQSNIESLWVEVNFPHSRGFLVGTFYQPPESSRYYNDAFMDHFEDSAEKAISNNKEVILLGDFNCNLAKGSLNGNGKRLTSTLRSLGFCQLIKEVTRITAWSATLLDLIATNNERFISKSGVLNACLSDHDLVYCIRKMNSSRQTENVELYSHIQTNVDSFLYSHPEALVLITGDFNFRSTGLNANHLKRIAGLTQIVKVATRADVTLDWCLTNSKVDNIYESIQLPPIGTSDHYTILMKAQPSPSKPDNSHIWKRDLRDSRIRPFGRYITTFDWSPILDIHDCDTKYEKFNDTMTVMIEKFFPLERIKVRKCDKPWMTSSIKSAIGRRQKALHESGKNSDIYKYWRNRVQSCIKVARKIYYMRSVEKLKNSNPARWWKEVKAIGGLSSKNS</sequence>
<dbReference type="PANTHER" id="PTHR47510:SF3">
    <property type="entry name" value="ENDO_EXONUCLEASE_PHOSPHATASE DOMAIN-CONTAINING PROTEIN"/>
    <property type="match status" value="1"/>
</dbReference>
<dbReference type="PANTHER" id="PTHR47510">
    <property type="entry name" value="REVERSE TRANSCRIPTASE DOMAIN-CONTAINING PROTEIN"/>
    <property type="match status" value="1"/>
</dbReference>
<gene>
    <name evidence="2" type="ORF">PACLA_8A080414</name>
</gene>
<proteinExistence type="predicted"/>
<protein>
    <recommendedName>
        <fullName evidence="1">Endonuclease/exonuclease/phosphatase domain-containing protein</fullName>
    </recommendedName>
</protein>
<accession>A0A7D9JVB6</accession>
<dbReference type="Proteomes" id="UP001152795">
    <property type="component" value="Unassembled WGS sequence"/>
</dbReference>
<dbReference type="Pfam" id="PF03372">
    <property type="entry name" value="Exo_endo_phos"/>
    <property type="match status" value="1"/>
</dbReference>
<dbReference type="Gene3D" id="3.60.10.10">
    <property type="entry name" value="Endonuclease/exonuclease/phosphatase"/>
    <property type="match status" value="1"/>
</dbReference>
<comment type="caution">
    <text evidence="2">The sequence shown here is derived from an EMBL/GenBank/DDBJ whole genome shotgun (WGS) entry which is preliminary data.</text>
</comment>
<dbReference type="GO" id="GO:0003824">
    <property type="term" value="F:catalytic activity"/>
    <property type="evidence" value="ECO:0007669"/>
    <property type="project" value="InterPro"/>
</dbReference>
<keyword evidence="3" id="KW-1185">Reference proteome</keyword>